<protein>
    <submittedName>
        <fullName evidence="1">Uncharacterized protein</fullName>
    </submittedName>
</protein>
<dbReference type="Proteomes" id="UP000297022">
    <property type="component" value="Segment"/>
</dbReference>
<dbReference type="RefSeq" id="YP_010084048.1">
    <property type="nucleotide sequence ID" value="NC_055059.1"/>
</dbReference>
<reference evidence="1 2" key="1">
    <citation type="submission" date="2019-03" db="EMBL/GenBank/DDBJ databases">
        <authorList>
            <person name="Kuo N.K."/>
            <person name="Parsa S."/>
            <person name="Addai K."/>
            <person name="Agarwal S."/>
            <person name="Ahmad I.M."/>
            <person name="Alumyar Y.S."/>
            <person name="An J."/>
            <person name="Antar T.E."/>
            <person name="Antony V."/>
            <person name="Arvin L.E."/>
            <person name="Atanasoff K.E."/>
            <person name="Ati R."/>
            <person name="Batista A."/>
            <person name="Bembuh M.L."/>
            <person name="Bhardvaj T.B."/>
            <person name="Brown C.J."/>
            <person name="Butt S.T."/>
            <person name="Cahn D."/>
            <person name="Canales I.-I."/>
            <person name="Carr K."/>
            <person name="Chen K.Z."/>
            <person name="Chen M."/>
            <person name="Chigurupati S."/>
            <person name="Chou C."/>
            <person name="Chung C.S."/>
            <person name="Cole S.T."/>
            <person name="Colson C.L."/>
            <person name="Dent D.M."/>
            <person name="Djiogo E.M."/>
            <person name="Domrachev B.M."/>
            <person name="Dwivedi J."/>
            <person name="Ehsani C."/>
            <person name="Essien U.A."/>
            <person name="Fakhar A."/>
            <person name="Flood S.H."/>
            <person name="Furletti G."/>
            <person name="Gebreegziabher M."/>
            <person name="Goralski S.M."/>
            <person name="Gruver-Williams A."/>
            <person name="Guldan M.L."/>
            <person name="Gurung S."/>
            <person name="Heo K."/>
            <person name="John R.A."/>
            <person name="Kabir L."/>
            <person name="Kaira H."/>
            <person name="Kane M.S."/>
            <person name="Karanja M."/>
            <person name="Karley A.N."/>
            <person name="Khan A.M."/>
            <person name="Khan A."/>
            <person name="Kharel S."/>
            <person name="Kidane M."/>
            <person name="Konanur P."/>
            <person name="Lahijan N."/>
            <person name="Lamm D.N."/>
            <person name="Lance S.V."/>
            <person name="Le C."/>
            <person name="Lee C.H."/>
            <person name="Leka D."/>
            <person name="Li C."/>
            <person name="Lim S.Y."/>
            <person name="Lo J."/>
            <person name="Ludwig S."/>
            <person name="Mahaney V.M."/>
            <person name="Mangukiya A."/>
            <person name="Mani D."/>
            <person name="Mariano P."/>
            <person name="Markward M.L."/>
            <person name="Mbaekwe U."/>
            <person name="McGowan H."/>
            <person name="McNamara A."/>
            <person name="Mebrahtu S."/>
            <person name="Mohamed A."/>
            <person name="Mohamed M.E."/>
            <person name="Muntaka F."/>
            <person name="Naqvi T."/>
            <person name="Nengel A.M."/>
            <person name="Neupane S."/>
            <person name="Nguyen J."/>
            <person name="Nguyen J."/>
            <person name="Nwoji I.C."/>
            <person name="Okusolubo T.A."/>
            <person name="Paek J."/>
            <person name="Pandithakoralag H."/>
            <person name="Perry C."/>
            <person name="Petrie C.R."/>
            <person name="Poteshman G.A."/>
            <person name="Quiros D."/>
            <person name="Rana S."/>
            <person name="Reister J."/>
            <person name="Reyes E."/>
            <person name="Riaz H.S."/>
            <person name="Roach T.L."/>
            <person name="Saikali A."/>
            <person name="Scalsky R."/>
            <person name="Schultz J.A."/>
            <person name="Scott C.F."/>
            <person name="Sekira M.D."/>
            <person name="Shee C.S."/>
            <person name="Shultz P."/>
            <person name="Siarez J.A."/>
            <person name="Singh S."/>
            <person name="Smith F.R."/>
            <person name="Smith S.A."/>
            <person name="Sobers S."/>
            <person name="Sobowale A.O."/>
            <person name="Somoza K.A."/>
            <person name="Song M."/>
            <person name="Spruill R.A."/>
            <person name="Subedi A."/>
            <person name="Taj A.B."/>
            <person name="Thomas J."/>
            <person name="Todd J.C."/>
            <person name="Tran T."/>
            <person name="Varghese J."/>
            <person name="Vartanian E."/>
            <person name="Vega A."/>
            <person name="Vong A."/>
            <person name="Walter A.J."/>
            <person name="Wessel M.E."/>
            <person name="Azam A.M."/>
            <person name="Blocker D."/>
            <person name="Naeem N.-U.-A."/>
            <person name="Patel R."/>
            <person name="Shakarov P."/>
            <person name="Xie C.L."/>
            <person name="Zolnerowich N."/>
            <person name="Correa-Mendez M."/>
            <person name="Fabian M."/>
            <person name="Fishbein J."/>
            <person name="Harkles L."/>
            <person name="Reger N."/>
            <person name="Saleh S."/>
            <person name="deCarvalho T."/>
            <person name="Erill I."/>
            <person name="Caruso S.M."/>
            <person name="Garlena R.A."/>
            <person name="Russell D.A."/>
            <person name="Pope W.H."/>
            <person name="Jacobs-Sera D."/>
            <person name="Hatfull G.F."/>
        </authorList>
    </citation>
    <scope>NUCLEOTIDE SEQUENCE [LARGE SCALE GENOMIC DNA]</scope>
</reference>
<sequence length="56" mass="6205">MNNEPQAYTQEITYAEFQAVAKQVAEIHAFLSGIANALKSPMLAAMLPPQMRDLLK</sequence>
<accession>A0A4D6E2K4</accession>
<keyword evidence="2" id="KW-1185">Reference proteome</keyword>
<gene>
    <name evidence="1" type="primary">25</name>
    <name evidence="1" type="ORF">SEA_FORTHEBOIS_25</name>
</gene>
<dbReference type="KEGG" id="vg:65073082"/>
<dbReference type="EMBL" id="MK620900">
    <property type="protein sequence ID" value="QBZ72857.1"/>
    <property type="molecule type" value="Genomic_DNA"/>
</dbReference>
<dbReference type="GeneID" id="65073082"/>
<evidence type="ECO:0000313" key="1">
    <source>
        <dbReference type="EMBL" id="QBZ72857.1"/>
    </source>
</evidence>
<evidence type="ECO:0000313" key="2">
    <source>
        <dbReference type="Proteomes" id="UP000297022"/>
    </source>
</evidence>
<proteinExistence type="predicted"/>
<organism evidence="1 2">
    <name type="scientific">Streptomyces phage Forthebois</name>
    <dbReference type="NCBI Taxonomy" id="2562185"/>
    <lineage>
        <taxon>Viruses</taxon>
        <taxon>Varidnaviria</taxon>
        <taxon>Bamfordvirae</taxon>
        <taxon>Preplasmiviricota</taxon>
        <taxon>Prepoliviricotina</taxon>
        <taxon>Tectiliviricetes</taxon>
        <taxon>Kalamavirales</taxon>
        <taxon>Tectiviridae</taxon>
        <taxon>Deltatectivirus</taxon>
        <taxon>Deltatectivirus forthebois</taxon>
    </lineage>
</organism>
<name>A0A4D6E2K4_9VIRU</name>